<evidence type="ECO:0000259" key="1">
    <source>
        <dbReference type="Pfam" id="PF03992"/>
    </source>
</evidence>
<feature type="domain" description="ABM" evidence="1">
    <location>
        <begin position="58"/>
        <end position="103"/>
    </location>
</feature>
<dbReference type="Pfam" id="PF03992">
    <property type="entry name" value="ABM"/>
    <property type="match status" value="1"/>
</dbReference>
<dbReference type="GO" id="GO:0004497">
    <property type="term" value="F:monooxygenase activity"/>
    <property type="evidence" value="ECO:0007669"/>
    <property type="project" value="UniProtKB-KW"/>
</dbReference>
<dbReference type="AlphaFoldDB" id="A0A8H7IR81"/>
<reference evidence="2" key="1">
    <citation type="submission" date="2016-08" db="EMBL/GenBank/DDBJ databases">
        <authorList>
            <person name="Yan J."/>
        </authorList>
    </citation>
    <scope>NUCLEOTIDE SEQUENCE</scope>
    <source>
        <strain evidence="2">CSS-01s</strain>
    </source>
</reference>
<sequence>MSNDQFRQQFLENQRLATLYVSTWTEIHVPKSESILEIGAPRPLCESRKKWIDAICPLTEAPGYDRACWARVQERPDIVVICTTWENRESLEAFRKSPEYAKYWGGLSTFGEPKETEIECTNGFLSALDRKKFVATVQVLFPYPMSAERREQVRQINGLVPRWGDQVRPRGIPGTRLPSARPISVWAAGAQAGYGEPVEKLLWFHFWNGDEAEKKWKESGMRNPIVQGIMYPPIPAEQWFDEQIKALGALEWTEEHYGEFFGVPNRFNGEPSLGRFLRNGILPAHLFRDRT</sequence>
<dbReference type="InterPro" id="IPR007138">
    <property type="entry name" value="ABM_dom"/>
</dbReference>
<evidence type="ECO:0000313" key="2">
    <source>
        <dbReference type="EMBL" id="KAF9630283.1"/>
    </source>
</evidence>
<protein>
    <submittedName>
        <fullName evidence="2">Antibiotic biosynthesis monooxygenase</fullName>
    </submittedName>
</protein>
<reference evidence="2" key="2">
    <citation type="journal article" date="2018" name="DNA Res.">
        <title>Comparative genome and transcriptome analyses reveal adaptations to opportunistic infections in woody plant degrading pathogens of Botryosphaeriaceae.</title>
        <authorList>
            <person name="Yan J.Y."/>
            <person name="Zhao W.S."/>
            <person name="Chen Z."/>
            <person name="Xing Q.K."/>
            <person name="Zhang W."/>
            <person name="Chethana K.W.T."/>
            <person name="Xue M.F."/>
            <person name="Xu J.P."/>
            <person name="Phillips A.J.L."/>
            <person name="Wang Y."/>
            <person name="Liu J.H."/>
            <person name="Liu M."/>
            <person name="Zhou Y."/>
            <person name="Jayawardena R.S."/>
            <person name="Manawasinghe I.S."/>
            <person name="Huang J.B."/>
            <person name="Qiao G.H."/>
            <person name="Fu C.Y."/>
            <person name="Guo F.F."/>
            <person name="Dissanayake A.J."/>
            <person name="Peng Y.L."/>
            <person name="Hyde K.D."/>
            <person name="Li X.H."/>
        </authorList>
    </citation>
    <scope>NUCLEOTIDE SEQUENCE</scope>
    <source>
        <strain evidence="2">CSS-01s</strain>
    </source>
</reference>
<keyword evidence="2" id="KW-0503">Monooxygenase</keyword>
<accession>A0A8H7IR81</accession>
<dbReference type="InterPro" id="IPR011008">
    <property type="entry name" value="Dimeric_a/b-barrel"/>
</dbReference>
<dbReference type="Gene3D" id="3.30.70.100">
    <property type="match status" value="1"/>
</dbReference>
<name>A0A8H7IR81_9PEZI</name>
<proteinExistence type="predicted"/>
<dbReference type="EMBL" id="MDYX01000040">
    <property type="protein sequence ID" value="KAF9630283.1"/>
    <property type="molecule type" value="Genomic_DNA"/>
</dbReference>
<organism evidence="2 3">
    <name type="scientific">Lasiodiplodia theobromae</name>
    <dbReference type="NCBI Taxonomy" id="45133"/>
    <lineage>
        <taxon>Eukaryota</taxon>
        <taxon>Fungi</taxon>
        <taxon>Dikarya</taxon>
        <taxon>Ascomycota</taxon>
        <taxon>Pezizomycotina</taxon>
        <taxon>Dothideomycetes</taxon>
        <taxon>Dothideomycetes incertae sedis</taxon>
        <taxon>Botryosphaeriales</taxon>
        <taxon>Botryosphaeriaceae</taxon>
        <taxon>Lasiodiplodia</taxon>
    </lineage>
</organism>
<comment type="caution">
    <text evidence="2">The sequence shown here is derived from an EMBL/GenBank/DDBJ whole genome shotgun (WGS) entry which is preliminary data.</text>
</comment>
<evidence type="ECO:0000313" key="3">
    <source>
        <dbReference type="Proteomes" id="UP000627934"/>
    </source>
</evidence>
<gene>
    <name evidence="2" type="ORF">BFW01_g845</name>
</gene>
<dbReference type="Proteomes" id="UP000627934">
    <property type="component" value="Unassembled WGS sequence"/>
</dbReference>
<dbReference type="SUPFAM" id="SSF54909">
    <property type="entry name" value="Dimeric alpha+beta barrel"/>
    <property type="match status" value="1"/>
</dbReference>
<keyword evidence="2" id="KW-0560">Oxidoreductase</keyword>